<evidence type="ECO:0000313" key="2">
    <source>
        <dbReference type="Proteomes" id="UP001305414"/>
    </source>
</evidence>
<accession>A0AAN7UFN7</accession>
<evidence type="ECO:0000313" key="1">
    <source>
        <dbReference type="EMBL" id="KAK5631405.1"/>
    </source>
</evidence>
<proteinExistence type="predicted"/>
<protein>
    <recommendedName>
        <fullName evidence="3">Apple domain-containing protein</fullName>
    </recommendedName>
</protein>
<dbReference type="Gene3D" id="3.50.4.10">
    <property type="entry name" value="Hepatocyte Growth Factor"/>
    <property type="match status" value="1"/>
</dbReference>
<name>A0AAN7UFN7_9PEZI</name>
<evidence type="ECO:0008006" key="3">
    <source>
        <dbReference type="Google" id="ProtNLM"/>
    </source>
</evidence>
<comment type="caution">
    <text evidence="1">The sequence shown here is derived from an EMBL/GenBank/DDBJ whole genome shotgun (WGS) entry which is preliminary data.</text>
</comment>
<dbReference type="AlphaFoldDB" id="A0AAN7UFN7"/>
<dbReference type="Proteomes" id="UP001305414">
    <property type="component" value="Unassembled WGS sequence"/>
</dbReference>
<gene>
    <name evidence="1" type="ORF">RRF57_007119</name>
</gene>
<keyword evidence="2" id="KW-1185">Reference proteome</keyword>
<dbReference type="EMBL" id="JAWHQM010000019">
    <property type="protein sequence ID" value="KAK5631405.1"/>
    <property type="molecule type" value="Genomic_DNA"/>
</dbReference>
<sequence>MLTFTNLQNDTLLRHKDVFYNYVLPRLAAERDEWDNHSDKEQSTASTFKACRTSCENDPACMQFSVTGYTCKTSTALKLGRKASAAEQVKSGWMVDRIDAFIDRMESACKDRDWVLP</sequence>
<organism evidence="1 2">
    <name type="scientific">Xylaria bambusicola</name>
    <dbReference type="NCBI Taxonomy" id="326684"/>
    <lineage>
        <taxon>Eukaryota</taxon>
        <taxon>Fungi</taxon>
        <taxon>Dikarya</taxon>
        <taxon>Ascomycota</taxon>
        <taxon>Pezizomycotina</taxon>
        <taxon>Sordariomycetes</taxon>
        <taxon>Xylariomycetidae</taxon>
        <taxon>Xylariales</taxon>
        <taxon>Xylariaceae</taxon>
        <taxon>Xylaria</taxon>
    </lineage>
</organism>
<reference evidence="1 2" key="1">
    <citation type="submission" date="2023-10" db="EMBL/GenBank/DDBJ databases">
        <title>Draft genome sequence of Xylaria bambusicola isolate GMP-LS, the root and basal stem rot pathogen of sugarcane in Indonesia.</title>
        <authorList>
            <person name="Selvaraj P."/>
            <person name="Muralishankar V."/>
            <person name="Muruganantham S."/>
            <person name="Sp S."/>
            <person name="Haryani S."/>
            <person name="Lau K.J.X."/>
            <person name="Naqvi N.I."/>
        </authorList>
    </citation>
    <scope>NUCLEOTIDE SEQUENCE [LARGE SCALE GENOMIC DNA]</scope>
    <source>
        <strain evidence="1">GMP-LS</strain>
    </source>
</reference>